<dbReference type="GO" id="GO:0016874">
    <property type="term" value="F:ligase activity"/>
    <property type="evidence" value="ECO:0007669"/>
    <property type="project" value="UniProtKB-KW"/>
</dbReference>
<reference evidence="2 3" key="1">
    <citation type="submission" date="2023-07" db="EMBL/GenBank/DDBJ databases">
        <title>Sorghum-associated microbial communities from plants grown in Nebraska, USA.</title>
        <authorList>
            <person name="Schachtman D."/>
        </authorList>
    </citation>
    <scope>NUCLEOTIDE SEQUENCE [LARGE SCALE GENOMIC DNA]</scope>
    <source>
        <strain evidence="2 3">4138</strain>
    </source>
</reference>
<feature type="domain" description="AMP-dependent synthetase/ligase" evidence="1">
    <location>
        <begin position="119"/>
        <end position="332"/>
    </location>
</feature>
<dbReference type="Gene3D" id="3.30.300.30">
    <property type="match status" value="1"/>
</dbReference>
<dbReference type="Gene3D" id="3.40.50.12780">
    <property type="entry name" value="N-terminal domain of ligase-like"/>
    <property type="match status" value="1"/>
</dbReference>
<evidence type="ECO:0000313" key="3">
    <source>
        <dbReference type="Proteomes" id="UP001257909"/>
    </source>
</evidence>
<dbReference type="InterPro" id="IPR042099">
    <property type="entry name" value="ANL_N_sf"/>
</dbReference>
<proteinExistence type="predicted"/>
<organism evidence="2 3">
    <name type="scientific">Rheinheimera soli</name>
    <dbReference type="NCBI Taxonomy" id="443616"/>
    <lineage>
        <taxon>Bacteria</taxon>
        <taxon>Pseudomonadati</taxon>
        <taxon>Pseudomonadota</taxon>
        <taxon>Gammaproteobacteria</taxon>
        <taxon>Chromatiales</taxon>
        <taxon>Chromatiaceae</taxon>
        <taxon>Rheinheimera</taxon>
    </lineage>
</organism>
<protein>
    <submittedName>
        <fullName evidence="2">Acyl-CoA synthetase (AMP-forming)/AMP-acid ligase II</fullName>
    </submittedName>
</protein>
<keyword evidence="2" id="KW-0436">Ligase</keyword>
<dbReference type="Proteomes" id="UP001257909">
    <property type="component" value="Unassembled WGS sequence"/>
</dbReference>
<dbReference type="PANTHER" id="PTHR43767:SF1">
    <property type="entry name" value="NONRIBOSOMAL PEPTIDE SYNTHASE PES1 (EUROFUNG)-RELATED"/>
    <property type="match status" value="1"/>
</dbReference>
<dbReference type="InterPro" id="IPR050237">
    <property type="entry name" value="ATP-dep_AMP-bd_enzyme"/>
</dbReference>
<dbReference type="RefSeq" id="WP_310273565.1">
    <property type="nucleotide sequence ID" value="NZ_JAVDWR010000001.1"/>
</dbReference>
<accession>A0ABU1VU23</accession>
<name>A0ABU1VU23_9GAMM</name>
<dbReference type="Pfam" id="PF00501">
    <property type="entry name" value="AMP-binding"/>
    <property type="match status" value="1"/>
</dbReference>
<gene>
    <name evidence="2" type="ORF">J2W69_000133</name>
</gene>
<sequence>MKGLSFAHRLELFGDAIALRLPDNSTISYLQLAKLADQYSCTLNKVVPAHSLLALHFSSTLSAVVAYLAALRSGKALLLLAPDLADSQTLALVERLHIAALIQSSGEIQLTACQQKVRPDCALLLSTSGSSGSPKSVMLSLQNIEANARAICDYLPIESTDTAITALPLHYSYGLSVLNSHLYQGASILLTEAPLMSKEFWQQTRDFQISSLHGVPFSYQLYRQLRLERMPRPALRYLTQAGGKLNSSLTDYVQQLSSTLQKPVYLMYGQTEATARIAYLPPKLIQQYADCIGKPIPGGELLLRDPGTKNLITADFTEGELCYRGPNVMLGYASCADDLTSTGVLTELSTGDLAERLPNGLYRIVGRLSRFLKIQGKRLQLDHLEQQLSALVDPVCCTGTDDLLVVAYTEQKPHLAEQLQLYLREQLQLHPALYKVMQLPTLPTLSNGKADYQALLQLAKEGRDAG</sequence>
<evidence type="ECO:0000259" key="1">
    <source>
        <dbReference type="Pfam" id="PF00501"/>
    </source>
</evidence>
<dbReference type="EMBL" id="JAVDWR010000001">
    <property type="protein sequence ID" value="MDR7119218.1"/>
    <property type="molecule type" value="Genomic_DNA"/>
</dbReference>
<comment type="caution">
    <text evidence="2">The sequence shown here is derived from an EMBL/GenBank/DDBJ whole genome shotgun (WGS) entry which is preliminary data.</text>
</comment>
<dbReference type="InterPro" id="IPR045851">
    <property type="entry name" value="AMP-bd_C_sf"/>
</dbReference>
<dbReference type="PANTHER" id="PTHR43767">
    <property type="entry name" value="LONG-CHAIN-FATTY-ACID--COA LIGASE"/>
    <property type="match status" value="1"/>
</dbReference>
<dbReference type="SUPFAM" id="SSF56801">
    <property type="entry name" value="Acetyl-CoA synthetase-like"/>
    <property type="match status" value="1"/>
</dbReference>
<keyword evidence="3" id="KW-1185">Reference proteome</keyword>
<dbReference type="InterPro" id="IPR000873">
    <property type="entry name" value="AMP-dep_synth/lig_dom"/>
</dbReference>
<evidence type="ECO:0000313" key="2">
    <source>
        <dbReference type="EMBL" id="MDR7119218.1"/>
    </source>
</evidence>